<reference evidence="11" key="1">
    <citation type="submission" date="2013-03" db="EMBL/GenBank/DDBJ databases">
        <title>Genome sequence of Chthonomonas calidirosea, the first sequenced genome from the Armatimonadetes phylum (formally candidate division OP10).</title>
        <authorList>
            <person name="Lee K.C.Y."/>
            <person name="Morgan X.C."/>
            <person name="Dunfield P.F."/>
            <person name="Tamas I."/>
            <person name="Houghton K.M."/>
            <person name="Vyssotski M."/>
            <person name="Ryan J.L.J."/>
            <person name="Lagutin K."/>
            <person name="McDonald I.R."/>
            <person name="Stott M.B."/>
        </authorList>
    </citation>
    <scope>NUCLEOTIDE SEQUENCE [LARGE SCALE GENOMIC DNA]</scope>
    <source>
        <strain evidence="11">DSM 23976 / ICMP 18418 / T49</strain>
    </source>
</reference>
<gene>
    <name evidence="10" type="ORF">CCALI_02817</name>
</gene>
<keyword evidence="6 8" id="KW-0472">Membrane</keyword>
<dbReference type="KEGG" id="ccz:CCALI_02817"/>
<evidence type="ECO:0000256" key="5">
    <source>
        <dbReference type="ARBA" id="ARBA00022989"/>
    </source>
</evidence>
<dbReference type="InterPro" id="IPR042094">
    <property type="entry name" value="T2SS_GspF_sf"/>
</dbReference>
<dbReference type="STRING" id="454171.CP488_01271"/>
<evidence type="ECO:0000256" key="4">
    <source>
        <dbReference type="ARBA" id="ARBA00022692"/>
    </source>
</evidence>
<feature type="domain" description="Type II secretion system protein GspF" evidence="9">
    <location>
        <begin position="171"/>
        <end position="285"/>
    </location>
</feature>
<sequence length="505" mass="55296">MPTYTYQAKDGYGRILDGTLEAENLAVAAERLRQMGYTPTRLELLQAPAPSPTLELAGSWSAQPTPLAPLAEPEPTPDSPIQPWERGGPVAPANPVVAEPTQSVATSTISMNAPQGQRYAATIASTSYSARERGAAEHSGATKGFSLYQRFLETCIYPVWSGVFLGNMVEFYRQFAALINAGMSLYQALSALEANTKNGQLKKVIRDMKLRAERGGRLSEVMARYPWVFPPMHVAMVHAAEQGGMLDDVFRQLAEYVEHEVALRRVLRMETFYPKLVIFVAFMILGRGFLGSNMPAISELVLSGLGKAQYSLLQYLNDTLVFGLELLLPFLALVVIFRLFLFNIKGVRETYDTLKTSLPGLGKLVKTFATAKFLRTYAALYHAGFPMSETVRIAGEASGNVLLRNAALQAMSQAQWGGAVSDALYRSGFLDPVALNMLRTGEMSGNLEEILQKTADYYEQEGQVKARQWAIAVGVIVFLFVAIVVAMFIVRFYSGYAASVTSAGG</sequence>
<feature type="compositionally biased region" description="Low complexity" evidence="7">
    <location>
        <begin position="89"/>
        <end position="98"/>
    </location>
</feature>
<dbReference type="AlphaFoldDB" id="S0EZU2"/>
<accession>S0EZU2</accession>
<keyword evidence="11" id="KW-1185">Reference proteome</keyword>
<keyword evidence="5 8" id="KW-1133">Transmembrane helix</keyword>
<proteinExistence type="inferred from homology"/>
<feature type="domain" description="Type II secretion system protein GspF" evidence="9">
    <location>
        <begin position="373"/>
        <end position="492"/>
    </location>
</feature>
<evidence type="ECO:0000256" key="1">
    <source>
        <dbReference type="ARBA" id="ARBA00004651"/>
    </source>
</evidence>
<evidence type="ECO:0000259" key="9">
    <source>
        <dbReference type="Pfam" id="PF00482"/>
    </source>
</evidence>
<dbReference type="Proteomes" id="UP000014227">
    <property type="component" value="Chromosome I"/>
</dbReference>
<dbReference type="PANTHER" id="PTHR30012:SF0">
    <property type="entry name" value="TYPE II SECRETION SYSTEM PROTEIN F-RELATED"/>
    <property type="match status" value="1"/>
</dbReference>
<organism evidence="10 11">
    <name type="scientific">Chthonomonas calidirosea (strain DSM 23976 / ICMP 18418 / T49)</name>
    <dbReference type="NCBI Taxonomy" id="1303518"/>
    <lineage>
        <taxon>Bacteria</taxon>
        <taxon>Bacillati</taxon>
        <taxon>Armatimonadota</taxon>
        <taxon>Chthonomonadia</taxon>
        <taxon>Chthonomonadales</taxon>
        <taxon>Chthonomonadaceae</taxon>
        <taxon>Chthonomonas</taxon>
    </lineage>
</organism>
<evidence type="ECO:0000256" key="8">
    <source>
        <dbReference type="SAM" id="Phobius"/>
    </source>
</evidence>
<dbReference type="GO" id="GO:0005886">
    <property type="term" value="C:plasma membrane"/>
    <property type="evidence" value="ECO:0007669"/>
    <property type="project" value="UniProtKB-SubCell"/>
</dbReference>
<dbReference type="InterPro" id="IPR003004">
    <property type="entry name" value="GspF/PilC"/>
</dbReference>
<dbReference type="RefSeq" id="WP_016484106.1">
    <property type="nucleotide sequence ID" value="NC_021487.1"/>
</dbReference>
<dbReference type="HOGENOM" id="CLU_035032_2_1_0"/>
<dbReference type="PANTHER" id="PTHR30012">
    <property type="entry name" value="GENERAL SECRETION PATHWAY PROTEIN"/>
    <property type="match status" value="1"/>
</dbReference>
<dbReference type="EMBL" id="HF951689">
    <property type="protein sequence ID" value="CCW36602.1"/>
    <property type="molecule type" value="Genomic_DNA"/>
</dbReference>
<feature type="transmembrane region" description="Helical" evidence="8">
    <location>
        <begin position="320"/>
        <end position="341"/>
    </location>
</feature>
<name>S0EZU2_CHTCT</name>
<evidence type="ECO:0000313" key="11">
    <source>
        <dbReference type="Proteomes" id="UP000014227"/>
    </source>
</evidence>
<dbReference type="Pfam" id="PF00482">
    <property type="entry name" value="T2SSF"/>
    <property type="match status" value="2"/>
</dbReference>
<evidence type="ECO:0000256" key="3">
    <source>
        <dbReference type="ARBA" id="ARBA00022475"/>
    </source>
</evidence>
<dbReference type="OrthoDB" id="9805682at2"/>
<dbReference type="PATRIC" id="fig|1303518.3.peg.2923"/>
<dbReference type="InParanoid" id="S0EZU2"/>
<comment type="subcellular location">
    <subcellularLocation>
        <location evidence="1">Cell membrane</location>
        <topology evidence="1">Multi-pass membrane protein</topology>
    </subcellularLocation>
</comment>
<evidence type="ECO:0000256" key="6">
    <source>
        <dbReference type="ARBA" id="ARBA00023136"/>
    </source>
</evidence>
<dbReference type="Gene3D" id="1.20.81.30">
    <property type="entry name" value="Type II secretion system (T2SS), domain F"/>
    <property type="match status" value="2"/>
</dbReference>
<evidence type="ECO:0000313" key="10">
    <source>
        <dbReference type="EMBL" id="CCW36602.1"/>
    </source>
</evidence>
<feature type="transmembrane region" description="Helical" evidence="8">
    <location>
        <begin position="469"/>
        <end position="493"/>
    </location>
</feature>
<evidence type="ECO:0000256" key="2">
    <source>
        <dbReference type="ARBA" id="ARBA00005745"/>
    </source>
</evidence>
<dbReference type="eggNOG" id="COG1459">
    <property type="taxonomic scope" value="Bacteria"/>
</dbReference>
<feature type="region of interest" description="Disordered" evidence="7">
    <location>
        <begin position="52"/>
        <end position="103"/>
    </location>
</feature>
<evidence type="ECO:0000256" key="7">
    <source>
        <dbReference type="SAM" id="MobiDB-lite"/>
    </source>
</evidence>
<comment type="similarity">
    <text evidence="2">Belongs to the GSP F family.</text>
</comment>
<protein>
    <submittedName>
        <fullName evidence="10">Type II secretory pathway, component PulF</fullName>
    </submittedName>
</protein>
<keyword evidence="3" id="KW-1003">Cell membrane</keyword>
<feature type="transmembrane region" description="Helical" evidence="8">
    <location>
        <begin position="272"/>
        <end position="290"/>
    </location>
</feature>
<dbReference type="InterPro" id="IPR018076">
    <property type="entry name" value="T2SS_GspF_dom"/>
</dbReference>
<keyword evidence="4 8" id="KW-0812">Transmembrane</keyword>